<proteinExistence type="predicted"/>
<dbReference type="AlphaFoldDB" id="A0A699K604"/>
<reference evidence="1" key="1">
    <citation type="journal article" date="2019" name="Sci. Rep.">
        <title>Draft genome of Tanacetum cinerariifolium, the natural source of mosquito coil.</title>
        <authorList>
            <person name="Yamashiro T."/>
            <person name="Shiraishi A."/>
            <person name="Satake H."/>
            <person name="Nakayama K."/>
        </authorList>
    </citation>
    <scope>NUCLEOTIDE SEQUENCE</scope>
</reference>
<protein>
    <submittedName>
        <fullName evidence="1">Uncharacterized protein</fullName>
    </submittedName>
</protein>
<accession>A0A699K604</accession>
<organism evidence="1">
    <name type="scientific">Tanacetum cinerariifolium</name>
    <name type="common">Dalmatian daisy</name>
    <name type="synonym">Chrysanthemum cinerariifolium</name>
    <dbReference type="NCBI Taxonomy" id="118510"/>
    <lineage>
        <taxon>Eukaryota</taxon>
        <taxon>Viridiplantae</taxon>
        <taxon>Streptophyta</taxon>
        <taxon>Embryophyta</taxon>
        <taxon>Tracheophyta</taxon>
        <taxon>Spermatophyta</taxon>
        <taxon>Magnoliopsida</taxon>
        <taxon>eudicotyledons</taxon>
        <taxon>Gunneridae</taxon>
        <taxon>Pentapetalae</taxon>
        <taxon>asterids</taxon>
        <taxon>campanulids</taxon>
        <taxon>Asterales</taxon>
        <taxon>Asteraceae</taxon>
        <taxon>Asteroideae</taxon>
        <taxon>Anthemideae</taxon>
        <taxon>Anthemidinae</taxon>
        <taxon>Tanacetum</taxon>
    </lineage>
</organism>
<name>A0A699K604_TANCI</name>
<sequence>MRIKQYFLMTDYSLWEVILNAHSPVPTRVVEGVLQPVAPTTAEQSSKGLDQIHDRLQKIVSQLEIHGVSLSQEDVNSHQLDNKDLKQNDVNDLEEMDLRWQMAMLTMKGHFARECKFPNDSRRHGVAES</sequence>
<gene>
    <name evidence="1" type="ORF">Tci_648598</name>
</gene>
<comment type="caution">
    <text evidence="1">The sequence shown here is derived from an EMBL/GenBank/DDBJ whole genome shotgun (WGS) entry which is preliminary data.</text>
</comment>
<dbReference type="EMBL" id="BKCJ010483821">
    <property type="protein sequence ID" value="GFA76626.1"/>
    <property type="molecule type" value="Genomic_DNA"/>
</dbReference>
<evidence type="ECO:0000313" key="1">
    <source>
        <dbReference type="EMBL" id="GFA76626.1"/>
    </source>
</evidence>